<evidence type="ECO:0000256" key="14">
    <source>
        <dbReference type="ARBA" id="ARBA00023125"/>
    </source>
</evidence>
<keyword evidence="13" id="KW-0239">DNA-directed DNA polymerase</keyword>
<dbReference type="Pfam" id="PF00078">
    <property type="entry name" value="RVT_1"/>
    <property type="match status" value="1"/>
</dbReference>
<feature type="region of interest" description="Disordered" evidence="22">
    <location>
        <begin position="1158"/>
        <end position="1204"/>
    </location>
</feature>
<dbReference type="InterPro" id="IPR036875">
    <property type="entry name" value="Znf_CCHC_sf"/>
</dbReference>
<dbReference type="Gene3D" id="1.10.340.70">
    <property type="match status" value="1"/>
</dbReference>
<keyword evidence="2" id="KW-0808">Transferase</keyword>
<feature type="domain" description="CCHC-type" evidence="23">
    <location>
        <begin position="283"/>
        <end position="298"/>
    </location>
</feature>
<dbReference type="PROSITE" id="PS50994">
    <property type="entry name" value="INTEGRASE"/>
    <property type="match status" value="1"/>
</dbReference>
<dbReference type="InterPro" id="IPR001584">
    <property type="entry name" value="Integrase_cat-core"/>
</dbReference>
<evidence type="ECO:0000256" key="20">
    <source>
        <dbReference type="ARBA" id="ARBA00057243"/>
    </source>
</evidence>
<dbReference type="Gene3D" id="3.10.10.10">
    <property type="entry name" value="HIV Type 1 Reverse Transcriptase, subunit A, domain 1"/>
    <property type="match status" value="2"/>
</dbReference>
<dbReference type="GO" id="GO:0003887">
    <property type="term" value="F:DNA-directed DNA polymerase activity"/>
    <property type="evidence" value="ECO:0007669"/>
    <property type="project" value="UniProtKB-KW"/>
</dbReference>
<dbReference type="PANTHER" id="PTHR37984">
    <property type="entry name" value="PROTEIN CBG26694"/>
    <property type="match status" value="1"/>
</dbReference>
<dbReference type="GO" id="GO:0003723">
    <property type="term" value="F:RNA binding"/>
    <property type="evidence" value="ECO:0007669"/>
    <property type="project" value="UniProtKB-KW"/>
</dbReference>
<evidence type="ECO:0000256" key="7">
    <source>
        <dbReference type="ARBA" id="ARBA00022759"/>
    </source>
</evidence>
<dbReference type="Pfam" id="PF17921">
    <property type="entry name" value="Integrase_H2C2"/>
    <property type="match status" value="1"/>
</dbReference>
<dbReference type="CDD" id="cd01647">
    <property type="entry name" value="RT_LTR"/>
    <property type="match status" value="1"/>
</dbReference>
<evidence type="ECO:0000259" key="24">
    <source>
        <dbReference type="PROSITE" id="PS50994"/>
    </source>
</evidence>
<dbReference type="InterPro" id="IPR043128">
    <property type="entry name" value="Rev_trsase/Diguanyl_cyclase"/>
</dbReference>
<evidence type="ECO:0000313" key="25">
    <source>
        <dbReference type="EMBL" id="GEU60998.1"/>
    </source>
</evidence>
<dbReference type="SMART" id="SM00343">
    <property type="entry name" value="ZnF_C2HC"/>
    <property type="match status" value="2"/>
</dbReference>
<comment type="caution">
    <text evidence="25">The sequence shown here is derived from an EMBL/GenBank/DDBJ whole genome shotgun (WGS) entry which is preliminary data.</text>
</comment>
<keyword evidence="15" id="KW-0233">DNA recombination</keyword>
<proteinExistence type="predicted"/>
<dbReference type="SUPFAM" id="SSF57756">
    <property type="entry name" value="Retrovirus zinc finger-like domains"/>
    <property type="match status" value="1"/>
</dbReference>
<evidence type="ECO:0000256" key="15">
    <source>
        <dbReference type="ARBA" id="ARBA00023172"/>
    </source>
</evidence>
<evidence type="ECO:0000256" key="16">
    <source>
        <dbReference type="ARBA" id="ARBA00023268"/>
    </source>
</evidence>
<evidence type="ECO:0000256" key="8">
    <source>
        <dbReference type="ARBA" id="ARBA00022801"/>
    </source>
</evidence>
<dbReference type="Gene3D" id="4.10.60.10">
    <property type="entry name" value="Zinc finger, CCHC-type"/>
    <property type="match status" value="1"/>
</dbReference>
<dbReference type="GO" id="GO:0004519">
    <property type="term" value="F:endonuclease activity"/>
    <property type="evidence" value="ECO:0007669"/>
    <property type="project" value="UniProtKB-KW"/>
</dbReference>
<dbReference type="Gene3D" id="3.30.70.270">
    <property type="match status" value="1"/>
</dbReference>
<keyword evidence="16" id="KW-0511">Multifunctional enzyme</keyword>
<dbReference type="PANTHER" id="PTHR37984:SF5">
    <property type="entry name" value="PROTEIN NYNRIN-LIKE"/>
    <property type="match status" value="1"/>
</dbReference>
<name>A0A6L2LH65_TANCI</name>
<dbReference type="PROSITE" id="PS50158">
    <property type="entry name" value="ZF_CCHC"/>
    <property type="match status" value="1"/>
</dbReference>
<evidence type="ECO:0000256" key="6">
    <source>
        <dbReference type="ARBA" id="ARBA00022750"/>
    </source>
</evidence>
<accession>A0A6L2LH65</accession>
<evidence type="ECO:0000256" key="17">
    <source>
        <dbReference type="ARBA" id="ARBA00030524"/>
    </source>
</evidence>
<dbReference type="InterPro" id="IPR001878">
    <property type="entry name" value="Znf_CCHC"/>
</dbReference>
<dbReference type="Pfam" id="PF24626">
    <property type="entry name" value="SH3_Tf2-1"/>
    <property type="match status" value="1"/>
</dbReference>
<dbReference type="InterPro" id="IPR056924">
    <property type="entry name" value="SH3_Tf2-1"/>
</dbReference>
<dbReference type="Pfam" id="PF17919">
    <property type="entry name" value="RT_RNaseH_2"/>
    <property type="match status" value="1"/>
</dbReference>
<keyword evidence="21" id="KW-0863">Zinc-finger</keyword>
<evidence type="ECO:0000256" key="21">
    <source>
        <dbReference type="PROSITE-ProRule" id="PRU00047"/>
    </source>
</evidence>
<dbReference type="SUPFAM" id="SSF56672">
    <property type="entry name" value="DNA/RNA polymerases"/>
    <property type="match status" value="1"/>
</dbReference>
<keyword evidence="6" id="KW-0064">Aspartyl protease</keyword>
<evidence type="ECO:0000256" key="10">
    <source>
        <dbReference type="ARBA" id="ARBA00022884"/>
    </source>
</evidence>
<feature type="compositionally biased region" description="Low complexity" evidence="22">
    <location>
        <begin position="1158"/>
        <end position="1174"/>
    </location>
</feature>
<dbReference type="SUPFAM" id="SSF53098">
    <property type="entry name" value="Ribonuclease H-like"/>
    <property type="match status" value="1"/>
</dbReference>
<feature type="compositionally biased region" description="Basic and acidic residues" evidence="22">
    <location>
        <begin position="199"/>
        <end position="222"/>
    </location>
</feature>
<evidence type="ECO:0000256" key="11">
    <source>
        <dbReference type="ARBA" id="ARBA00022908"/>
    </source>
</evidence>
<dbReference type="CDD" id="cd00303">
    <property type="entry name" value="retropepsin_like"/>
    <property type="match status" value="1"/>
</dbReference>
<dbReference type="InterPro" id="IPR041577">
    <property type="entry name" value="RT_RNaseH_2"/>
</dbReference>
<feature type="compositionally biased region" description="Polar residues" evidence="22">
    <location>
        <begin position="1175"/>
        <end position="1184"/>
    </location>
</feature>
<evidence type="ECO:0000256" key="9">
    <source>
        <dbReference type="ARBA" id="ARBA00022842"/>
    </source>
</evidence>
<dbReference type="InterPro" id="IPR021109">
    <property type="entry name" value="Peptidase_aspartic_dom_sf"/>
</dbReference>
<reference evidence="25" key="1">
    <citation type="journal article" date="2019" name="Sci. Rep.">
        <title>Draft genome of Tanacetum cinerariifolium, the natural source of mosquito coil.</title>
        <authorList>
            <person name="Yamashiro T."/>
            <person name="Shiraishi A."/>
            <person name="Satake H."/>
            <person name="Nakayama K."/>
        </authorList>
    </citation>
    <scope>NUCLEOTIDE SEQUENCE</scope>
</reference>
<dbReference type="InterPro" id="IPR050951">
    <property type="entry name" value="Retrovirus_Pol_polyprotein"/>
</dbReference>
<feature type="domain" description="Integrase catalytic" evidence="24">
    <location>
        <begin position="931"/>
        <end position="1018"/>
    </location>
</feature>
<dbReference type="GO" id="GO:0004190">
    <property type="term" value="F:aspartic-type endopeptidase activity"/>
    <property type="evidence" value="ECO:0007669"/>
    <property type="project" value="UniProtKB-KW"/>
</dbReference>
<dbReference type="InterPro" id="IPR012337">
    <property type="entry name" value="RNaseH-like_sf"/>
</dbReference>
<keyword evidence="1" id="KW-0645">Protease</keyword>
<keyword evidence="4" id="KW-0540">Nuclease</keyword>
<evidence type="ECO:0000256" key="19">
    <source>
        <dbReference type="ARBA" id="ARBA00033113"/>
    </source>
</evidence>
<evidence type="ECO:0000256" key="18">
    <source>
        <dbReference type="ARBA" id="ARBA00032154"/>
    </source>
</evidence>
<dbReference type="Gene3D" id="2.40.70.10">
    <property type="entry name" value="Acid Proteases"/>
    <property type="match status" value="1"/>
</dbReference>
<keyword evidence="8" id="KW-0378">Hydrolase</keyword>
<dbReference type="InterPro" id="IPR043502">
    <property type="entry name" value="DNA/RNA_pol_sf"/>
</dbReference>
<evidence type="ECO:0000256" key="4">
    <source>
        <dbReference type="ARBA" id="ARBA00022722"/>
    </source>
</evidence>
<organism evidence="25">
    <name type="scientific">Tanacetum cinerariifolium</name>
    <name type="common">Dalmatian daisy</name>
    <name type="synonym">Chrysanthemum cinerariifolium</name>
    <dbReference type="NCBI Taxonomy" id="118510"/>
    <lineage>
        <taxon>Eukaryota</taxon>
        <taxon>Viridiplantae</taxon>
        <taxon>Streptophyta</taxon>
        <taxon>Embryophyta</taxon>
        <taxon>Tracheophyta</taxon>
        <taxon>Spermatophyta</taxon>
        <taxon>Magnoliopsida</taxon>
        <taxon>eudicotyledons</taxon>
        <taxon>Gunneridae</taxon>
        <taxon>Pentapetalae</taxon>
        <taxon>asterids</taxon>
        <taxon>campanulids</taxon>
        <taxon>Asterales</taxon>
        <taxon>Asteraceae</taxon>
        <taxon>Asteroideae</taxon>
        <taxon>Anthemideae</taxon>
        <taxon>Anthemidinae</taxon>
        <taxon>Tanacetum</taxon>
    </lineage>
</organism>
<protein>
    <recommendedName>
        <fullName evidence="17">Gag-Pol-p199</fullName>
    </recommendedName>
    <alternativeName>
        <fullName evidence="18">TY1A-TY1B</fullName>
    </alternativeName>
    <alternativeName>
        <fullName evidence="19">p190</fullName>
    </alternativeName>
</protein>
<dbReference type="Gene3D" id="3.30.420.10">
    <property type="entry name" value="Ribonuclease H-like superfamily/Ribonuclease H"/>
    <property type="match status" value="2"/>
</dbReference>
<dbReference type="SUPFAM" id="SSF50630">
    <property type="entry name" value="Acid proteases"/>
    <property type="match status" value="1"/>
</dbReference>
<sequence length="1336" mass="150888">MQTSINMCPKTHAPYATPLMRIIPPKAMSVAQMRKIIRDQVAASIAEFMANMNRGTNDAEAGGTGTGGTKTGGAGTGDAEAGRARPAVPKVTGCTYVTFMKCNPQPFKGTEGVVGLWQWFEKLESVFRISDCKEKDKVKFATATLQGHALTWWNGRIASIGSDAANGTPWTEYGGAQAGKSGAVYSWAIKEYTWNDEAPEGKKQKGKGDYGGRGDNRRDYNRRQNQRRANAGAMTNVALNDNEVCPNCKNKKYARDRWKCGKCGKLGHKTVACKCHDRRDVTCFSCNEKGHLKRECPKLKRNGQGGNNHGAIYKLGAVDSQQDPKVVTGTFLLNNRYSTALFDSGADKSFMSTKFSTLIDIKPVELDTFYDVELANGKLVSTNNVLIGSTFNLLNHSFPIDLMVIELGSFDIIIGMDCLSRYDAPILCGKRKVRIPLEGKTLVIEGNRNNSRLKIVSRIKARKYIENGCELFLAQVTKQGSKEKVEFRIDLIPGAAPVARAPYRLAPSELKELFEQLRELSEKGFIRLSSSPWGASVLFVKKKEGSFRIVYSKIDTRSGYHQLRIHEEDIPITAFRTRYGHYEFQVMPFGLTNAPAVFMDLMNCVCKPFIDKFVIVFIDDILIYSKNKEEHGEHLKTILNLLRSEKLYAKFTECDFWLNFVKFLGHVIDSNGVHVDPAKIEAIKNLDCTDYTNRSATIFGFGSAPILSLPEVSEDFVVYCDASLKGFIAVLMQREKLIAYASRQLRKNKENYTTYDLELGAVVFALRLWRHYLWIELLSDYDCVIRYHPGKASVIADALSRKDKEPIRVRALVVTVHNNLHEQILSEQVEACKEENIGAERFVGKGEPLDLIMLESHKSKYYIHLGSDKMYHDLKKLYWWPNMKADIATYERITMDFITKLPRTPSGYDSIWVIVDRLTKSAHFIMVNEKFKMERLTRLYLKEIVCRHGVLDMSTAYHPQTDGQSERTIQTLEDMLRACVIDFGSDWDKNLPLAEFSYNNSYHASIKAAPFEALYGRKCRSPVCWSEVGDAQLTGPEMIRETTEIIVQIKNRLLAARSRQKSYADVRRKPLEFKVGDKVMLKVSPWKGVIRFGKHEKLSPRYIGPFKILSKVGPVAYKLELPRELQGIHNTFHVSNLKKCLSDEDLIIPFDEVLEGTSSVNKSSSSTDNSKQQDTPPTTNIQSSTEPKTPTTTITAEENNTDNHTEIKVDNANVDDNEFYNVFSTPVRKEAKSSSRLQVSELVDKPFGKTEEDIDFEESFASVARLKAVYVFVTYATHKSFPIYQMDVKMVFLNGPLKEEVYVAQPDGFVDPDHPENVYRLRKALYGLKQAPRAPV</sequence>
<dbReference type="GO" id="GO:0008270">
    <property type="term" value="F:zinc ion binding"/>
    <property type="evidence" value="ECO:0007669"/>
    <property type="project" value="UniProtKB-KW"/>
</dbReference>
<dbReference type="PROSITE" id="PS00141">
    <property type="entry name" value="ASP_PROTEASE"/>
    <property type="match status" value="1"/>
</dbReference>
<dbReference type="InterPro" id="IPR013103">
    <property type="entry name" value="RVT_2"/>
</dbReference>
<keyword evidence="14" id="KW-0238">DNA-binding</keyword>
<keyword evidence="3" id="KW-0548">Nucleotidyltransferase</keyword>
<evidence type="ECO:0000256" key="22">
    <source>
        <dbReference type="SAM" id="MobiDB-lite"/>
    </source>
</evidence>
<keyword evidence="12 25" id="KW-0695">RNA-directed DNA polymerase</keyword>
<evidence type="ECO:0000256" key="2">
    <source>
        <dbReference type="ARBA" id="ARBA00022679"/>
    </source>
</evidence>
<dbReference type="InterPro" id="IPR036397">
    <property type="entry name" value="RNaseH_sf"/>
</dbReference>
<dbReference type="InterPro" id="IPR041588">
    <property type="entry name" value="Integrase_H2C2"/>
</dbReference>
<keyword evidence="7" id="KW-0255">Endonuclease</keyword>
<dbReference type="Pfam" id="PF07727">
    <property type="entry name" value="RVT_2"/>
    <property type="match status" value="1"/>
</dbReference>
<keyword evidence="10" id="KW-0694">RNA-binding</keyword>
<evidence type="ECO:0000256" key="5">
    <source>
        <dbReference type="ARBA" id="ARBA00022723"/>
    </source>
</evidence>
<gene>
    <name evidence="25" type="ORF">Tci_032976</name>
</gene>
<dbReference type="Pfam" id="PF08284">
    <property type="entry name" value="RVP_2"/>
    <property type="match status" value="1"/>
</dbReference>
<feature type="compositionally biased region" description="Gly residues" evidence="22">
    <location>
        <begin position="62"/>
        <end position="76"/>
    </location>
</feature>
<dbReference type="GO" id="GO:0006508">
    <property type="term" value="P:proteolysis"/>
    <property type="evidence" value="ECO:0007669"/>
    <property type="project" value="UniProtKB-KW"/>
</dbReference>
<dbReference type="InterPro" id="IPR001969">
    <property type="entry name" value="Aspartic_peptidase_AS"/>
</dbReference>
<dbReference type="GO" id="GO:0003964">
    <property type="term" value="F:RNA-directed DNA polymerase activity"/>
    <property type="evidence" value="ECO:0007669"/>
    <property type="project" value="UniProtKB-KW"/>
</dbReference>
<dbReference type="CDD" id="cd09274">
    <property type="entry name" value="RNase_HI_RT_Ty3"/>
    <property type="match status" value="1"/>
</dbReference>
<dbReference type="Pfam" id="PF00098">
    <property type="entry name" value="zf-CCHC"/>
    <property type="match status" value="1"/>
</dbReference>
<dbReference type="GO" id="GO:0003677">
    <property type="term" value="F:DNA binding"/>
    <property type="evidence" value="ECO:0007669"/>
    <property type="project" value="UniProtKB-KW"/>
</dbReference>
<feature type="region of interest" description="Disordered" evidence="22">
    <location>
        <begin position="56"/>
        <end position="84"/>
    </location>
</feature>
<keyword evidence="21" id="KW-0862">Zinc</keyword>
<keyword evidence="5" id="KW-0479">Metal-binding</keyword>
<evidence type="ECO:0000259" key="23">
    <source>
        <dbReference type="PROSITE" id="PS50158"/>
    </source>
</evidence>
<dbReference type="InterPro" id="IPR000477">
    <property type="entry name" value="RT_dom"/>
</dbReference>
<evidence type="ECO:0000256" key="12">
    <source>
        <dbReference type="ARBA" id="ARBA00022918"/>
    </source>
</evidence>
<evidence type="ECO:0000256" key="13">
    <source>
        <dbReference type="ARBA" id="ARBA00022932"/>
    </source>
</evidence>
<dbReference type="GO" id="GO:0015074">
    <property type="term" value="P:DNA integration"/>
    <property type="evidence" value="ECO:0007669"/>
    <property type="project" value="UniProtKB-KW"/>
</dbReference>
<dbReference type="EMBL" id="BKCJ010004431">
    <property type="protein sequence ID" value="GEU60998.1"/>
    <property type="molecule type" value="Genomic_DNA"/>
</dbReference>
<feature type="compositionally biased region" description="Low complexity" evidence="22">
    <location>
        <begin position="1185"/>
        <end position="1198"/>
    </location>
</feature>
<feature type="region of interest" description="Disordered" evidence="22">
    <location>
        <begin position="198"/>
        <end position="227"/>
    </location>
</feature>
<evidence type="ECO:0000256" key="3">
    <source>
        <dbReference type="ARBA" id="ARBA00022695"/>
    </source>
</evidence>
<keyword evidence="11" id="KW-0229">DNA integration</keyword>
<keyword evidence="9" id="KW-0460">Magnesium</keyword>
<evidence type="ECO:0000256" key="1">
    <source>
        <dbReference type="ARBA" id="ARBA00022670"/>
    </source>
</evidence>
<dbReference type="GO" id="GO:0006310">
    <property type="term" value="P:DNA recombination"/>
    <property type="evidence" value="ECO:0007669"/>
    <property type="project" value="UniProtKB-KW"/>
</dbReference>
<dbReference type="FunFam" id="3.10.10.10:FF:000007">
    <property type="entry name" value="Retrovirus-related Pol polyprotein from transposon 17.6-like Protein"/>
    <property type="match status" value="1"/>
</dbReference>
<comment type="function">
    <text evidence="20">Capsid protein (CA) is the structural component of the virus-like particle (VLP), forming the shell that encapsulates the retrotransposons dimeric RNA genome. The particles are assembled from trimer-clustered units and there are holes in the capsid shells that allow for the diffusion of macromolecules. CA also has nucleocapsid-like chaperone activity, promoting primer tRNA(i)-Met annealing to the multipartite primer-binding site (PBS), dimerization of Ty1 RNA and initiation of reverse transcription.</text>
</comment>